<keyword evidence="2" id="KW-0805">Transcription regulation</keyword>
<dbReference type="GO" id="GO:0060567">
    <property type="term" value="P:negative regulation of termination of DNA-templated transcription"/>
    <property type="evidence" value="ECO:0007669"/>
    <property type="project" value="InterPro"/>
</dbReference>
<dbReference type="OrthoDB" id="6432617at2"/>
<comment type="similarity">
    <text evidence="1">Belongs to the phage antitermination Q type 1 family.</text>
</comment>
<dbReference type="AlphaFoldDB" id="A0A4R1NII5"/>
<evidence type="ECO:0000256" key="4">
    <source>
        <dbReference type="ARBA" id="ARBA00023163"/>
    </source>
</evidence>
<sequence>MRDIQTVLEWWGGWAAQNNDSVDYSPIAAGFKGLLPATKRSRPSCSDDDGLIMNSVMVKLKQSNPYFHQLIIAYYVLRLPLRTLGNKQGISHNQVLKRLQSAEGFIDGCLAMAEITLEMDRYCQKENVYEPVKKRCVITKSNLLC</sequence>
<gene>
    <name evidence="5" type="ORF">EZJ58_5176</name>
</gene>
<organism evidence="5 6">
    <name type="scientific">Sodalis ligni</name>
    <dbReference type="NCBI Taxonomy" id="2697027"/>
    <lineage>
        <taxon>Bacteria</taxon>
        <taxon>Pseudomonadati</taxon>
        <taxon>Pseudomonadota</taxon>
        <taxon>Gammaproteobacteria</taxon>
        <taxon>Enterobacterales</taxon>
        <taxon>Bruguierivoracaceae</taxon>
        <taxon>Sodalis</taxon>
    </lineage>
</organism>
<evidence type="ECO:0000313" key="5">
    <source>
        <dbReference type="EMBL" id="TCL06879.1"/>
    </source>
</evidence>
<dbReference type="Proteomes" id="UP000294555">
    <property type="component" value="Unassembled WGS sequence"/>
</dbReference>
<keyword evidence="4" id="KW-0804">Transcription</keyword>
<evidence type="ECO:0000313" key="6">
    <source>
        <dbReference type="Proteomes" id="UP000294555"/>
    </source>
</evidence>
<keyword evidence="6" id="KW-1185">Reference proteome</keyword>
<reference evidence="5 6" key="1">
    <citation type="submission" date="2019-02" db="EMBL/GenBank/DDBJ databases">
        <title>Investigation of anaerobic lignin degradation for improved lignocellulosic biofuels.</title>
        <authorList>
            <person name="Deangelis K."/>
        </authorList>
    </citation>
    <scope>NUCLEOTIDE SEQUENCE [LARGE SCALE GENOMIC DNA]</scope>
    <source>
        <strain evidence="5 6">159R</strain>
    </source>
</reference>
<proteinExistence type="inferred from homology"/>
<evidence type="ECO:0000256" key="1">
    <source>
        <dbReference type="ARBA" id="ARBA00010234"/>
    </source>
</evidence>
<comment type="caution">
    <text evidence="5">The sequence shown here is derived from an EMBL/GenBank/DDBJ whole genome shotgun (WGS) entry which is preliminary data.</text>
</comment>
<evidence type="ECO:0000256" key="3">
    <source>
        <dbReference type="ARBA" id="ARBA00023125"/>
    </source>
</evidence>
<dbReference type="RefSeq" id="WP_132926629.1">
    <property type="nucleotide sequence ID" value="NZ_SJOI01000001.1"/>
</dbReference>
<evidence type="ECO:0000256" key="2">
    <source>
        <dbReference type="ARBA" id="ARBA00023015"/>
    </source>
</evidence>
<keyword evidence="3" id="KW-0238">DNA-binding</keyword>
<dbReference type="InterPro" id="IPR010534">
    <property type="entry name" value="Phage_933W_GpQ"/>
</dbReference>
<dbReference type="GO" id="GO:0003677">
    <property type="term" value="F:DNA binding"/>
    <property type="evidence" value="ECO:0007669"/>
    <property type="project" value="UniProtKB-KW"/>
</dbReference>
<accession>A0A4R1NII5</accession>
<protein>
    <submittedName>
        <fullName evidence="5">Antitermination protein Q</fullName>
    </submittedName>
</protein>
<name>A0A4R1NII5_9GAMM</name>
<dbReference type="EMBL" id="SJOI01000001">
    <property type="protein sequence ID" value="TCL06879.1"/>
    <property type="molecule type" value="Genomic_DNA"/>
</dbReference>
<dbReference type="Pfam" id="PF06530">
    <property type="entry name" value="Phage_antitermQ"/>
    <property type="match status" value="1"/>
</dbReference>